<evidence type="ECO:0000256" key="2">
    <source>
        <dbReference type="ARBA" id="ARBA00022475"/>
    </source>
</evidence>
<proteinExistence type="predicted"/>
<comment type="caution">
    <text evidence="7">The sequence shown here is derived from an EMBL/GenBank/DDBJ whole genome shotgun (WGS) entry which is preliminary data.</text>
</comment>
<feature type="transmembrane region" description="Helical" evidence="6">
    <location>
        <begin position="58"/>
        <end position="76"/>
    </location>
</feature>
<keyword evidence="4 6" id="KW-1133">Transmembrane helix</keyword>
<reference evidence="7 8" key="1">
    <citation type="submission" date="2016-01" db="EMBL/GenBank/DDBJ databases">
        <title>Investigation of taxonomic status of Bacillus aminovorans.</title>
        <authorList>
            <person name="Verma A."/>
            <person name="Pal Y."/>
            <person name="Krishnamurthi S."/>
        </authorList>
    </citation>
    <scope>NUCLEOTIDE SEQUENCE [LARGE SCALE GENOMIC DNA]</scope>
    <source>
        <strain evidence="7 8">DSM 4337</strain>
    </source>
</reference>
<name>A0A177KMA4_9BACI</name>
<dbReference type="EMBL" id="LQWZ01000033">
    <property type="protein sequence ID" value="OAH54502.1"/>
    <property type="molecule type" value="Genomic_DNA"/>
</dbReference>
<keyword evidence="2" id="KW-1003">Cell membrane</keyword>
<dbReference type="GO" id="GO:0005886">
    <property type="term" value="C:plasma membrane"/>
    <property type="evidence" value="ECO:0007669"/>
    <property type="project" value="UniProtKB-SubCell"/>
</dbReference>
<feature type="transmembrane region" description="Helical" evidence="6">
    <location>
        <begin position="282"/>
        <end position="304"/>
    </location>
</feature>
<feature type="transmembrane region" description="Helical" evidence="6">
    <location>
        <begin position="324"/>
        <end position="341"/>
    </location>
</feature>
<feature type="transmembrane region" description="Helical" evidence="6">
    <location>
        <begin position="155"/>
        <end position="171"/>
    </location>
</feature>
<dbReference type="AlphaFoldDB" id="A0A177KMA4"/>
<evidence type="ECO:0008006" key="9">
    <source>
        <dbReference type="Google" id="ProtNLM"/>
    </source>
</evidence>
<accession>A0A177KMA4</accession>
<evidence type="ECO:0000256" key="6">
    <source>
        <dbReference type="SAM" id="Phobius"/>
    </source>
</evidence>
<keyword evidence="3 6" id="KW-0812">Transmembrane</keyword>
<evidence type="ECO:0000256" key="1">
    <source>
        <dbReference type="ARBA" id="ARBA00004651"/>
    </source>
</evidence>
<keyword evidence="5 6" id="KW-0472">Membrane</keyword>
<evidence type="ECO:0000256" key="3">
    <source>
        <dbReference type="ARBA" id="ARBA00022692"/>
    </source>
</evidence>
<protein>
    <recommendedName>
        <fullName evidence="9">Polysaccharide biosynthesis protein C-terminal domain-containing protein</fullName>
    </recommendedName>
</protein>
<comment type="subcellular location">
    <subcellularLocation>
        <location evidence="1">Cell membrane</location>
        <topology evidence="1">Multi-pass membrane protein</topology>
    </subcellularLocation>
</comment>
<feature type="transmembrane region" description="Helical" evidence="6">
    <location>
        <begin position="97"/>
        <end position="116"/>
    </location>
</feature>
<evidence type="ECO:0000256" key="4">
    <source>
        <dbReference type="ARBA" id="ARBA00022989"/>
    </source>
</evidence>
<feature type="transmembrane region" description="Helical" evidence="6">
    <location>
        <begin position="234"/>
        <end position="261"/>
    </location>
</feature>
<organism evidence="7 8">
    <name type="scientific">Domibacillus aminovorans</name>
    <dbReference type="NCBI Taxonomy" id="29332"/>
    <lineage>
        <taxon>Bacteria</taxon>
        <taxon>Bacillati</taxon>
        <taxon>Bacillota</taxon>
        <taxon>Bacilli</taxon>
        <taxon>Bacillales</taxon>
        <taxon>Bacillaceae</taxon>
        <taxon>Domibacillus</taxon>
    </lineage>
</organism>
<gene>
    <name evidence="7" type="ORF">AWH48_07850</name>
</gene>
<dbReference type="PANTHER" id="PTHR30250:SF11">
    <property type="entry name" value="O-ANTIGEN TRANSPORTER-RELATED"/>
    <property type="match status" value="1"/>
</dbReference>
<feature type="transmembrane region" description="Helical" evidence="6">
    <location>
        <begin position="353"/>
        <end position="372"/>
    </location>
</feature>
<dbReference type="RefSeq" id="WP_063975151.1">
    <property type="nucleotide sequence ID" value="NZ_LQWZ01000033.1"/>
</dbReference>
<dbReference type="PANTHER" id="PTHR30250">
    <property type="entry name" value="PST FAMILY PREDICTED COLANIC ACID TRANSPORTER"/>
    <property type="match status" value="1"/>
</dbReference>
<dbReference type="OrthoDB" id="2678093at2"/>
<feature type="transmembrane region" description="Helical" evidence="6">
    <location>
        <begin position="378"/>
        <end position="398"/>
    </location>
</feature>
<evidence type="ECO:0000313" key="8">
    <source>
        <dbReference type="Proteomes" id="UP000077271"/>
    </source>
</evidence>
<feature type="transmembrane region" description="Helical" evidence="6">
    <location>
        <begin position="20"/>
        <end position="46"/>
    </location>
</feature>
<dbReference type="InterPro" id="IPR050833">
    <property type="entry name" value="Poly_Biosynth_Transport"/>
</dbReference>
<feature type="transmembrane region" description="Helical" evidence="6">
    <location>
        <begin position="122"/>
        <end position="143"/>
    </location>
</feature>
<evidence type="ECO:0000313" key="7">
    <source>
        <dbReference type="EMBL" id="OAH54502.1"/>
    </source>
</evidence>
<sequence>MTVPLNIYHIKDTFRKYKKLLVEFIINIISFSLLIVVQQIIALPIISRFYDVDQFGKIVLAFGISNIITSMFGYSIGNARLLDQKFYNYNYLRMLNISNILVIVIGFIIYNLIFSSNYTESLIYSIICVLGSIRYFFLSEYRIRDTHNWIFKQNFYYFIGILIGVVVFYFLQIWLIVFLIAEIISIALSYLFFFHKDGFFKSFEDKSILKLTNTIQLMINNGVSYSLLQYDRFIIYPILGAANVSLYYSAAISARIGGLIMNPLSNFMLGKLATKKEDSDNSIVNLVILSSIIITIIYFIVTLLTAPILVKILYPSFLVKIENVIFPICLGAAIMGGVSVLKPVIMKYMGVKYYNKLFVVYGILLVTLSIILCIKYGLLGIAVAKAFSSGILFIYLLISLKMYSIKKKSKVG</sequence>
<dbReference type="Proteomes" id="UP000077271">
    <property type="component" value="Unassembled WGS sequence"/>
</dbReference>
<evidence type="ECO:0000256" key="5">
    <source>
        <dbReference type="ARBA" id="ARBA00023136"/>
    </source>
</evidence>